<evidence type="ECO:0000313" key="2">
    <source>
        <dbReference type="Proteomes" id="UP001187531"/>
    </source>
</evidence>
<reference evidence="1" key="1">
    <citation type="submission" date="2023-07" db="EMBL/GenBank/DDBJ databases">
        <title>Chromosome-level genome assembly of Artemia franciscana.</title>
        <authorList>
            <person name="Jo E."/>
        </authorList>
    </citation>
    <scope>NUCLEOTIDE SEQUENCE</scope>
    <source>
        <tissue evidence="1">Whole body</tissue>
    </source>
</reference>
<dbReference type="EMBL" id="JAVRJZ010000020">
    <property type="protein sequence ID" value="KAK2705739.1"/>
    <property type="molecule type" value="Genomic_DNA"/>
</dbReference>
<sequence length="392" mass="43345">GIQALVDFATNLQDGLFLQHEVEKILDKLLICFNMTLNEDEDDGMLTESALSSVEYILTKSNQSISEEERLRNLVTSTTAIKSMGDQLLETSGMQGQPIFSQSSSGKVNLGVTRSNSEVNFGFNSVNVTIPNGKKIKDIIAFEIEEEGVAPGTLSSFGESGKTNSPILGVSLTDTETRIQILADSQLNENEEIQMIFKNFLPVDGPFESIRRDLFPGESQTIRQGSMECSFLAESPRSVTDYYFSLFFLIISKHPTGEEPKEQTLGREVLYLACRHHILEILLSSVYNTKIGLTNGGHPDTFKRFLTVWSTIDKGKYDKGISDNLVQEQLTPEVISSVAAEFKTKITESHSTDDYKELLQLVLVFVGSLNGNVVGFGTTGTIHDARWMAKAI</sequence>
<dbReference type="Proteomes" id="UP001187531">
    <property type="component" value="Unassembled WGS sequence"/>
</dbReference>
<dbReference type="AlphaFoldDB" id="A0AA88H8U1"/>
<feature type="non-terminal residue" evidence="1">
    <location>
        <position position="1"/>
    </location>
</feature>
<proteinExistence type="predicted"/>
<organism evidence="1 2">
    <name type="scientific">Artemia franciscana</name>
    <name type="common">Brine shrimp</name>
    <name type="synonym">Artemia sanfranciscana</name>
    <dbReference type="NCBI Taxonomy" id="6661"/>
    <lineage>
        <taxon>Eukaryota</taxon>
        <taxon>Metazoa</taxon>
        <taxon>Ecdysozoa</taxon>
        <taxon>Arthropoda</taxon>
        <taxon>Crustacea</taxon>
        <taxon>Branchiopoda</taxon>
        <taxon>Anostraca</taxon>
        <taxon>Artemiidae</taxon>
        <taxon>Artemia</taxon>
    </lineage>
</organism>
<comment type="caution">
    <text evidence="1">The sequence shown here is derived from an EMBL/GenBank/DDBJ whole genome shotgun (WGS) entry which is preliminary data.</text>
</comment>
<keyword evidence="2" id="KW-1185">Reference proteome</keyword>
<gene>
    <name evidence="1" type="ORF">QYM36_015938</name>
</gene>
<name>A0AA88H8U1_ARTSF</name>
<protein>
    <submittedName>
        <fullName evidence="1">Uncharacterized protein</fullName>
    </submittedName>
</protein>
<accession>A0AA88H8U1</accession>
<evidence type="ECO:0000313" key="1">
    <source>
        <dbReference type="EMBL" id="KAK2705739.1"/>
    </source>
</evidence>